<accession>A0A0R5K6U1</accession>
<reference evidence="2 3" key="1">
    <citation type="submission" date="2014-05" db="EMBL/GenBank/DDBJ databases">
        <title>Virophage diversity revealed in metagenomes of freshwater ecosystems.</title>
        <authorList>
            <person name="Oh S."/>
        </authorList>
    </citation>
    <scope>NUCLEOTIDE SEQUENCE [LARGE SCALE GENOMIC DNA]</scope>
</reference>
<name>A0A0R5K6U1_9VIRU</name>
<protein>
    <recommendedName>
        <fullName evidence="1">DUF5872 domain-containing protein</fullName>
    </recommendedName>
</protein>
<dbReference type="Proteomes" id="UP000247257">
    <property type="component" value="Segment"/>
</dbReference>
<evidence type="ECO:0000313" key="2">
    <source>
        <dbReference type="EMBL" id="AIF72189.1"/>
    </source>
</evidence>
<sequence>MSEPVDKELYEKVKKEADKKYKKPSAYKSGWMVKTYKERGGKYKGKKDKDEGLGRWFREEWKDVGKKEYPVYRPTYRITEDTPLTKKEIDSTNLKRQIYLKQRIRGTKNLPAFKEK</sequence>
<gene>
    <name evidence="2" type="ORF">QLV_23</name>
</gene>
<dbReference type="InterPro" id="IPR043803">
    <property type="entry name" value="DUF5872"/>
</dbReference>
<evidence type="ECO:0000313" key="3">
    <source>
        <dbReference type="Proteomes" id="UP000247257"/>
    </source>
</evidence>
<evidence type="ECO:0000259" key="1">
    <source>
        <dbReference type="Pfam" id="PF19197"/>
    </source>
</evidence>
<dbReference type="Pfam" id="PF19197">
    <property type="entry name" value="DUF5872"/>
    <property type="match status" value="1"/>
</dbReference>
<proteinExistence type="predicted"/>
<dbReference type="EMBL" id="KJ854379">
    <property type="protein sequence ID" value="AIF72189.1"/>
    <property type="molecule type" value="Genomic_DNA"/>
</dbReference>
<keyword evidence="3" id="KW-1185">Reference proteome</keyword>
<feature type="domain" description="DUF5872" evidence="1">
    <location>
        <begin position="4"/>
        <end position="110"/>
    </location>
</feature>
<organism evidence="2 3">
    <name type="scientific">Qinghai Lake virophage</name>
    <dbReference type="NCBI Taxonomy" id="1516115"/>
    <lineage>
        <taxon>Viruses</taxon>
        <taxon>Varidnaviria</taxon>
        <taxon>Bamfordvirae</taxon>
        <taxon>Preplasmiviricota</taxon>
        <taxon>Polisuviricotina</taxon>
        <taxon>Virophaviricetes</taxon>
        <taxon>Priklausovirales</taxon>
        <taxon>Omnilimnoviroviridae</taxon>
        <taxon>Panaquavirovirus</taxon>
        <taxon>Panaquavirovirus qinghaense</taxon>
    </lineage>
</organism>